<dbReference type="SUPFAM" id="SSF48230">
    <property type="entry name" value="Chondroitin AC/alginate lyase"/>
    <property type="match status" value="1"/>
</dbReference>
<evidence type="ECO:0000256" key="2">
    <source>
        <dbReference type="ARBA" id="ARBA00022884"/>
    </source>
</evidence>
<evidence type="ECO:0000256" key="3">
    <source>
        <dbReference type="ARBA" id="ARBA00023239"/>
    </source>
</evidence>
<proteinExistence type="predicted"/>
<dbReference type="InterPro" id="IPR000999">
    <property type="entry name" value="RNase_III_dom"/>
</dbReference>
<dbReference type="Gene3D" id="1.10.1520.10">
    <property type="entry name" value="Ribonuclease III domain"/>
    <property type="match status" value="1"/>
</dbReference>
<evidence type="ECO:0000313" key="8">
    <source>
        <dbReference type="EMBL" id="GJJ06835.1"/>
    </source>
</evidence>
<keyword evidence="3" id="KW-0456">Lyase</keyword>
<feature type="non-terminal residue" evidence="8">
    <location>
        <position position="737"/>
    </location>
</feature>
<feature type="signal peptide" evidence="5">
    <location>
        <begin position="1"/>
        <end position="22"/>
    </location>
</feature>
<name>A0AAV5A4L9_9AGAM</name>
<dbReference type="GO" id="GO:0016829">
    <property type="term" value="F:lyase activity"/>
    <property type="evidence" value="ECO:0007669"/>
    <property type="project" value="UniProtKB-KW"/>
</dbReference>
<dbReference type="Pfam" id="PF00035">
    <property type="entry name" value="dsrm"/>
    <property type="match status" value="1"/>
</dbReference>
<dbReference type="InterPro" id="IPR014720">
    <property type="entry name" value="dsRBD_dom"/>
</dbReference>
<dbReference type="Pfam" id="PF05426">
    <property type="entry name" value="Alginate_lyase"/>
    <property type="match status" value="1"/>
</dbReference>
<evidence type="ECO:0000256" key="1">
    <source>
        <dbReference type="ARBA" id="ARBA00022729"/>
    </source>
</evidence>
<reference evidence="8" key="1">
    <citation type="submission" date="2021-10" db="EMBL/GenBank/DDBJ databases">
        <title>De novo Genome Assembly of Clathrus columnatus (Basidiomycota, Fungi) Using Illumina and Nanopore Sequence Data.</title>
        <authorList>
            <person name="Ogiso-Tanaka E."/>
            <person name="Itagaki H."/>
            <person name="Hosoya T."/>
            <person name="Hosaka K."/>
        </authorList>
    </citation>
    <scope>NUCLEOTIDE SEQUENCE</scope>
    <source>
        <strain evidence="8">MO-923</strain>
    </source>
</reference>
<evidence type="ECO:0000259" key="6">
    <source>
        <dbReference type="PROSITE" id="PS50137"/>
    </source>
</evidence>
<dbReference type="SUPFAM" id="SSF54768">
    <property type="entry name" value="dsRNA-binding domain-like"/>
    <property type="match status" value="1"/>
</dbReference>
<evidence type="ECO:0000256" key="4">
    <source>
        <dbReference type="PROSITE-ProRule" id="PRU00266"/>
    </source>
</evidence>
<keyword evidence="1 5" id="KW-0732">Signal</keyword>
<sequence length="737" mass="83595">MHLNNCYFLLLSAYAWIPFTSAIVSYSNVFLDPELILMEDLPDYTREARETITKWAVQLAAQGPWTVMNKSVIPPSGDKHDYMSWAPYLHNKNSSWPNCTGVGNVTELTPEQIWVTCPYYGRDGMFNPDGRLVDDIGAFQNLADAVLYNSLAWVFAGRPTALFAVNVVKFIKTWFLDETTKMNPNLNYAQMIRGPKGQIGRHTGNCALWTHDLDEQLAVWVKAYIIWLETAPAALIENHAQNNHGSFYYAQLASLKLFLNDKAGALNVTSTYFHNQYMDQISANGEQPFESVRTRPYHYRAYNLCAMITNAHIQQYLNKSSNVWNWRTKQGATIQMALDYAMNISPELTNETTHIDEIFPDVAAIAAVYGDSSNRYMDFLRFKAPEYTKQPYYFWYQPPKIDIPYSIIPSSIPSTTSFAFKNNAIHPFSTVTIFLSLALVPEYLPPLPEITSNDIFLQVYTHRSLYARPVYRFEDSPGDPAPDNEKLEHLGDSVLGFIITNLIRDMYPYIHVGPATSYVAGVYLTQGLEVTKTWLVGLFQPLVMEAYKRMRAEYYPSARIVPPSPELSPPSFPSTPFQEDSDNESLISILKDTANLRNDWEFDYFPMDESSGINTHIPLIKLIKKPPPRIIPSFPPVFSTTPGLYQLPHGYQMLFNEYVQKNKLLTEWIWEDSERVTGNMEPCWNVRVMVEGECCGIGRGRNKKAAKNQAALVALDKLGVLPLSSTTTARVANGAGE</sequence>
<dbReference type="Proteomes" id="UP001050691">
    <property type="component" value="Unassembled WGS sequence"/>
</dbReference>
<dbReference type="GO" id="GO:0003723">
    <property type="term" value="F:RNA binding"/>
    <property type="evidence" value="ECO:0007669"/>
    <property type="project" value="UniProtKB-UniRule"/>
</dbReference>
<evidence type="ECO:0000259" key="7">
    <source>
        <dbReference type="PROSITE" id="PS50142"/>
    </source>
</evidence>
<dbReference type="PROSITE" id="PS50142">
    <property type="entry name" value="RNASE_3_2"/>
    <property type="match status" value="1"/>
</dbReference>
<dbReference type="GO" id="GO:0042597">
    <property type="term" value="C:periplasmic space"/>
    <property type="evidence" value="ECO:0007669"/>
    <property type="project" value="InterPro"/>
</dbReference>
<gene>
    <name evidence="8" type="ORF">Clacol_001031</name>
</gene>
<dbReference type="EMBL" id="BPWL01000001">
    <property type="protein sequence ID" value="GJJ06835.1"/>
    <property type="molecule type" value="Genomic_DNA"/>
</dbReference>
<dbReference type="SMART" id="SM00358">
    <property type="entry name" value="DSRM"/>
    <property type="match status" value="1"/>
</dbReference>
<dbReference type="CDD" id="cd00593">
    <property type="entry name" value="RIBOc"/>
    <property type="match status" value="1"/>
</dbReference>
<protein>
    <recommendedName>
        <fullName evidence="10">DRBM domain-containing protein</fullName>
    </recommendedName>
</protein>
<evidence type="ECO:0000313" key="9">
    <source>
        <dbReference type="Proteomes" id="UP001050691"/>
    </source>
</evidence>
<dbReference type="PROSITE" id="PS50137">
    <property type="entry name" value="DS_RBD"/>
    <property type="match status" value="1"/>
</dbReference>
<dbReference type="InterPro" id="IPR008929">
    <property type="entry name" value="Chondroitin_lyas"/>
</dbReference>
<accession>A0AAV5A4L9</accession>
<dbReference type="GO" id="GO:0004525">
    <property type="term" value="F:ribonuclease III activity"/>
    <property type="evidence" value="ECO:0007669"/>
    <property type="project" value="InterPro"/>
</dbReference>
<keyword evidence="2 4" id="KW-0694">RNA-binding</keyword>
<dbReference type="InterPro" id="IPR008397">
    <property type="entry name" value="Alginate_lyase_dom"/>
</dbReference>
<dbReference type="InterPro" id="IPR036389">
    <property type="entry name" value="RNase_III_sf"/>
</dbReference>
<evidence type="ECO:0008006" key="10">
    <source>
        <dbReference type="Google" id="ProtNLM"/>
    </source>
</evidence>
<dbReference type="SUPFAM" id="SSF69065">
    <property type="entry name" value="RNase III domain-like"/>
    <property type="match status" value="1"/>
</dbReference>
<keyword evidence="9" id="KW-1185">Reference proteome</keyword>
<feature type="chain" id="PRO_5043898922" description="DRBM domain-containing protein" evidence="5">
    <location>
        <begin position="23"/>
        <end position="737"/>
    </location>
</feature>
<evidence type="ECO:0000256" key="5">
    <source>
        <dbReference type="SAM" id="SignalP"/>
    </source>
</evidence>
<comment type="caution">
    <text evidence="8">The sequence shown here is derived from an EMBL/GenBank/DDBJ whole genome shotgun (WGS) entry which is preliminary data.</text>
</comment>
<dbReference type="Gene3D" id="3.30.160.20">
    <property type="match status" value="1"/>
</dbReference>
<dbReference type="GO" id="GO:0006396">
    <property type="term" value="P:RNA processing"/>
    <property type="evidence" value="ECO:0007669"/>
    <property type="project" value="InterPro"/>
</dbReference>
<organism evidence="8 9">
    <name type="scientific">Clathrus columnatus</name>
    <dbReference type="NCBI Taxonomy" id="1419009"/>
    <lineage>
        <taxon>Eukaryota</taxon>
        <taxon>Fungi</taxon>
        <taxon>Dikarya</taxon>
        <taxon>Basidiomycota</taxon>
        <taxon>Agaricomycotina</taxon>
        <taxon>Agaricomycetes</taxon>
        <taxon>Phallomycetidae</taxon>
        <taxon>Phallales</taxon>
        <taxon>Clathraceae</taxon>
        <taxon>Clathrus</taxon>
    </lineage>
</organism>
<feature type="domain" description="DRBM" evidence="6">
    <location>
        <begin position="650"/>
        <end position="720"/>
    </location>
</feature>
<feature type="domain" description="RNase III" evidence="7">
    <location>
        <begin position="450"/>
        <end position="516"/>
    </location>
</feature>
<dbReference type="Gene3D" id="1.50.10.100">
    <property type="entry name" value="Chondroitin AC/alginate lyase"/>
    <property type="match status" value="1"/>
</dbReference>
<dbReference type="AlphaFoldDB" id="A0AAV5A4L9"/>